<proteinExistence type="predicted"/>
<keyword evidence="2" id="KW-1185">Reference proteome</keyword>
<dbReference type="KEGG" id="sami:SAMIE_1015670"/>
<protein>
    <submittedName>
        <fullName evidence="1">Uncharacterized protein</fullName>
    </submittedName>
</protein>
<accession>A0A494W3Z2</accession>
<dbReference type="AlphaFoldDB" id="A0A494W3Z2"/>
<dbReference type="EMBL" id="AP018664">
    <property type="protein sequence ID" value="BBD98066.1"/>
    <property type="molecule type" value="Genomic_DNA"/>
</dbReference>
<organism evidence="1 2">
    <name type="scientific">Sphingobium amiense</name>
    <dbReference type="NCBI Taxonomy" id="135719"/>
    <lineage>
        <taxon>Bacteria</taxon>
        <taxon>Pseudomonadati</taxon>
        <taxon>Pseudomonadota</taxon>
        <taxon>Alphaproteobacteria</taxon>
        <taxon>Sphingomonadales</taxon>
        <taxon>Sphingomonadaceae</taxon>
        <taxon>Sphingobium</taxon>
    </lineage>
</organism>
<sequence length="203" mass="22629">MDSIKDVRAAVADALETRGHSNRAFIAEIREGQTKTINVLYSSLNECIDEPISQMLIRAHRRTGVQEKKMANFQAIPTTLRSHALFDVVQVGDSICVESKSDRVERRICSAILLSDIETNPQHYLRNLLPDLRKAAAVALVETRVDGKVAQLVMTAGDWARGAAERRRYAEWLVDTTRKNAAGRGFWDGVNEGGEGYNPYRAS</sequence>
<dbReference type="Proteomes" id="UP000279959">
    <property type="component" value="Chromosome"/>
</dbReference>
<name>A0A494W3Z2_9SPHN</name>
<reference evidence="1 2" key="1">
    <citation type="submission" date="2018-05" db="EMBL/GenBank/DDBJ databases">
        <title>Complete Genome Sequence of the Nonylphenol-Degrading Bacterium Sphingobium amiense DSM 16289T.</title>
        <authorList>
            <person name="Ootsuka M."/>
            <person name="Nishizawa T."/>
            <person name="Ohta H."/>
        </authorList>
    </citation>
    <scope>NUCLEOTIDE SEQUENCE [LARGE SCALE GENOMIC DNA]</scope>
    <source>
        <strain evidence="1 2">DSM 16289</strain>
    </source>
</reference>
<evidence type="ECO:0000313" key="2">
    <source>
        <dbReference type="Proteomes" id="UP000279959"/>
    </source>
</evidence>
<dbReference type="RefSeq" id="WP_066700123.1">
    <property type="nucleotide sequence ID" value="NZ_AP018664.1"/>
</dbReference>
<evidence type="ECO:0000313" key="1">
    <source>
        <dbReference type="EMBL" id="BBD98066.1"/>
    </source>
</evidence>
<gene>
    <name evidence="1" type="ORF">SAMIE_1015670</name>
</gene>